<gene>
    <name evidence="7" type="ORF">HG537_0E03160</name>
</gene>
<dbReference type="Proteomes" id="UP000510647">
    <property type="component" value="Chromosome 5"/>
</dbReference>
<accession>A0A7H9HUE2</accession>
<sequence length="126" mass="14982">MLCRRFISTTSPLLRVSPALNRVIPRPTDQIPDVTSFLTRIGRKCDEVAEIYENRWENLFLWDSRVLKEKGVSVQQRKYILHQVEKLRKNEPVVEIKKGKKSFFGGERKRKENIAKWRAEQRSKEQ</sequence>
<keyword evidence="8" id="KW-1185">Reference proteome</keyword>
<protein>
    <recommendedName>
        <fullName evidence="4">Small ribosomal subunit protein mS41</fullName>
    </recommendedName>
    <alternativeName>
        <fullName evidence="5">Protein FYV4, mitochondrial</fullName>
    </alternativeName>
</protein>
<organism evidence="7 8">
    <name type="scientific">Torulaspora globosa</name>
    <dbReference type="NCBI Taxonomy" id="48254"/>
    <lineage>
        <taxon>Eukaryota</taxon>
        <taxon>Fungi</taxon>
        <taxon>Dikarya</taxon>
        <taxon>Ascomycota</taxon>
        <taxon>Saccharomycotina</taxon>
        <taxon>Saccharomycetes</taxon>
        <taxon>Saccharomycetales</taxon>
        <taxon>Saccharomycetaceae</taxon>
        <taxon>Torulaspora</taxon>
    </lineage>
</organism>
<evidence type="ECO:0000256" key="2">
    <source>
        <dbReference type="ARBA" id="ARBA00010492"/>
    </source>
</evidence>
<dbReference type="InterPro" id="IPR039603">
    <property type="entry name" value="Ribosomal_mS41"/>
</dbReference>
<comment type="subcellular location">
    <subcellularLocation>
        <location evidence="1">Mitochondrion</location>
    </subcellularLocation>
</comment>
<evidence type="ECO:0000313" key="8">
    <source>
        <dbReference type="Proteomes" id="UP000510647"/>
    </source>
</evidence>
<evidence type="ECO:0000256" key="1">
    <source>
        <dbReference type="ARBA" id="ARBA00004173"/>
    </source>
</evidence>
<evidence type="ECO:0000256" key="4">
    <source>
        <dbReference type="ARBA" id="ARBA00035129"/>
    </source>
</evidence>
<dbReference type="AlphaFoldDB" id="A0A7H9HUE2"/>
<proteinExistence type="inferred from homology"/>
<feature type="domain" description="Small ribosomal subunit protein mS41 SAM" evidence="6">
    <location>
        <begin position="34"/>
        <end position="90"/>
    </location>
</feature>
<evidence type="ECO:0000256" key="5">
    <source>
        <dbReference type="ARBA" id="ARBA00035341"/>
    </source>
</evidence>
<dbReference type="SMART" id="SM01238">
    <property type="entry name" value="IGR"/>
    <property type="match status" value="1"/>
</dbReference>
<evidence type="ECO:0000259" key="6">
    <source>
        <dbReference type="SMART" id="SM01238"/>
    </source>
</evidence>
<dbReference type="InterPro" id="IPR019083">
    <property type="entry name" value="SAM_Ribosomal_mS41"/>
</dbReference>
<reference evidence="7 8" key="1">
    <citation type="submission" date="2020-06" db="EMBL/GenBank/DDBJ databases">
        <title>The yeast mating-type switching endonuclease HO is a domesticated member of an unorthodox homing genetic element family.</title>
        <authorList>
            <person name="Coughlan A.Y."/>
            <person name="Lombardi L."/>
            <person name="Braun-Galleani S."/>
            <person name="Martos A.R."/>
            <person name="Galeote V."/>
            <person name="Bigey F."/>
            <person name="Dequin S."/>
            <person name="Byrne K.P."/>
            <person name="Wolfe K.H."/>
        </authorList>
    </citation>
    <scope>NUCLEOTIDE SEQUENCE [LARGE SCALE GENOMIC DNA]</scope>
    <source>
        <strain evidence="7 8">CBS2947</strain>
    </source>
</reference>
<name>A0A7H9HUE2_9SACH</name>
<evidence type="ECO:0000256" key="3">
    <source>
        <dbReference type="ARBA" id="ARBA00023128"/>
    </source>
</evidence>
<dbReference type="PANTHER" id="PTHR28235:SF1">
    <property type="entry name" value="SMALL RIBOSOMAL SUBUNIT PROTEIN MS41"/>
    <property type="match status" value="1"/>
</dbReference>
<dbReference type="EMBL" id="CP059271">
    <property type="protein sequence ID" value="QLQ80961.1"/>
    <property type="molecule type" value="Genomic_DNA"/>
</dbReference>
<dbReference type="OrthoDB" id="18595at2759"/>
<dbReference type="PANTHER" id="PTHR28235">
    <property type="entry name" value="PROTEIN FYV4, MITOCHONDRIAL"/>
    <property type="match status" value="1"/>
</dbReference>
<dbReference type="GO" id="GO:0005739">
    <property type="term" value="C:mitochondrion"/>
    <property type="evidence" value="ECO:0007669"/>
    <property type="project" value="UniProtKB-SubCell"/>
</dbReference>
<comment type="similarity">
    <text evidence="2">Belongs to the mitochondrion-specific ribosomal protein mS41 family.</text>
</comment>
<evidence type="ECO:0000313" key="7">
    <source>
        <dbReference type="EMBL" id="QLQ80961.1"/>
    </source>
</evidence>
<keyword evidence="3" id="KW-0496">Mitochondrion</keyword>
<dbReference type="Pfam" id="PF09597">
    <property type="entry name" value="SAM_Ribosomal_mS41"/>
    <property type="match status" value="1"/>
</dbReference>